<name>D4H681_DENA2</name>
<accession>D4H681</accession>
<evidence type="ECO:0000313" key="2">
    <source>
        <dbReference type="Proteomes" id="UP000002012"/>
    </source>
</evidence>
<dbReference type="Proteomes" id="UP000002012">
    <property type="component" value="Chromosome"/>
</dbReference>
<dbReference type="OrthoDB" id="8560674at2"/>
<proteinExistence type="predicted"/>
<sequence length="308" mass="34652" precursor="true">MLSRRKFIQTTTVAATAMSLGIIGCGNSEPKPCKINYDRDACKRCLMLLSDPRFCAQVAHKTNGTHEVFEDMGCAVIWLDETKGWDDYVMFVPNINNPEKEWIKADDAVFADGYLTPMSYGIAAHKEKSTVDPENNILTKEEAFAVIRKIDSKRVAAGQHYSAEQHTEQKAEDGVKLRKIDTGKDVCKKCNMKIEVPAFAALTLNKHNKTQEVFDDLGCAVVWLDTVNGWDDHMIYVPDLDTLKWLSLDEAVLAKGYVSPMNYGIGAHRDRSFVESGKTIINKDEAIEFIREVYKKKMASKKNKGSKK</sequence>
<keyword evidence="2" id="KW-1185">Reference proteome</keyword>
<dbReference type="SUPFAM" id="SSF160387">
    <property type="entry name" value="NosL/MerB-like"/>
    <property type="match status" value="1"/>
</dbReference>
<protein>
    <recommendedName>
        <fullName evidence="3">NosL family protein</fullName>
    </recommendedName>
</protein>
<gene>
    <name evidence="1" type="ordered locus">Dacet_0949</name>
</gene>
<dbReference type="KEGG" id="dap:Dacet_0949"/>
<dbReference type="HOGENOM" id="CLU_902312_0_0_0"/>
<dbReference type="InterPro" id="IPR019546">
    <property type="entry name" value="TAT_signal_bac_arc"/>
</dbReference>
<reference evidence="1 2" key="1">
    <citation type="journal article" date="2010" name="Stand. Genomic Sci.">
        <title>Complete genome sequence of Denitrovibrio acetiphilus type strain (N2460).</title>
        <authorList>
            <person name="Kiss H."/>
            <person name="Lang E."/>
            <person name="Lapidus A."/>
            <person name="Copeland A."/>
            <person name="Nolan M."/>
            <person name="Glavina Del Rio T."/>
            <person name="Chen F."/>
            <person name="Lucas S."/>
            <person name="Tice H."/>
            <person name="Cheng J.F."/>
            <person name="Han C."/>
            <person name="Goodwin L."/>
            <person name="Pitluck S."/>
            <person name="Liolios K."/>
            <person name="Pati A."/>
            <person name="Ivanova N."/>
            <person name="Mavromatis K."/>
            <person name="Chen A."/>
            <person name="Palaniappan K."/>
            <person name="Land M."/>
            <person name="Hauser L."/>
            <person name="Chang Y.J."/>
            <person name="Jeffries C.D."/>
            <person name="Detter J.C."/>
            <person name="Brettin T."/>
            <person name="Spring S."/>
            <person name="Rohde M."/>
            <person name="Goker M."/>
            <person name="Woyke T."/>
            <person name="Bristow J."/>
            <person name="Eisen J.A."/>
            <person name="Markowitz V."/>
            <person name="Hugenholtz P."/>
            <person name="Kyrpides N.C."/>
            <person name="Klenk H.P."/>
        </authorList>
    </citation>
    <scope>NUCLEOTIDE SEQUENCE [LARGE SCALE GENOMIC DNA]</scope>
    <source>
        <strain evidence="2">DSM 12809 / NBRC 114555 / N2460</strain>
    </source>
</reference>
<organism evidence="1 2">
    <name type="scientific">Denitrovibrio acetiphilus (strain DSM 12809 / NBRC 114555 / N2460)</name>
    <dbReference type="NCBI Taxonomy" id="522772"/>
    <lineage>
        <taxon>Bacteria</taxon>
        <taxon>Pseudomonadati</taxon>
        <taxon>Deferribacterota</taxon>
        <taxon>Deferribacteres</taxon>
        <taxon>Deferribacterales</taxon>
        <taxon>Geovibrionaceae</taxon>
        <taxon>Denitrovibrio</taxon>
    </lineage>
</organism>
<dbReference type="PANTHER" id="PTHR41247:SF1">
    <property type="entry name" value="HTH-TYPE TRANSCRIPTIONAL REPRESSOR YCNK"/>
    <property type="match status" value="1"/>
</dbReference>
<dbReference type="PaxDb" id="522772-Dacet_0949"/>
<dbReference type="RefSeq" id="WP_013010258.1">
    <property type="nucleotide sequence ID" value="NC_013943.1"/>
</dbReference>
<evidence type="ECO:0000313" key="1">
    <source>
        <dbReference type="EMBL" id="ADD67727.1"/>
    </source>
</evidence>
<dbReference type="STRING" id="522772.Dacet_0949"/>
<dbReference type="PROSITE" id="PS51257">
    <property type="entry name" value="PROKAR_LIPOPROTEIN"/>
    <property type="match status" value="1"/>
</dbReference>
<dbReference type="InterPro" id="IPR008719">
    <property type="entry name" value="N2O_reductase_NosL"/>
</dbReference>
<dbReference type="PANTHER" id="PTHR41247">
    <property type="entry name" value="HTH-TYPE TRANSCRIPTIONAL REPRESSOR YCNK"/>
    <property type="match status" value="1"/>
</dbReference>
<dbReference type="EMBL" id="CP001968">
    <property type="protein sequence ID" value="ADD67727.1"/>
    <property type="molecule type" value="Genomic_DNA"/>
</dbReference>
<dbReference type="NCBIfam" id="TIGR01409">
    <property type="entry name" value="TAT_signal_seq"/>
    <property type="match status" value="1"/>
</dbReference>
<dbReference type="eggNOG" id="COG4314">
    <property type="taxonomic scope" value="Bacteria"/>
</dbReference>
<dbReference type="AlphaFoldDB" id="D4H681"/>
<evidence type="ECO:0008006" key="3">
    <source>
        <dbReference type="Google" id="ProtNLM"/>
    </source>
</evidence>
<dbReference type="InParanoid" id="D4H681"/>